<keyword evidence="4" id="KW-1185">Reference proteome</keyword>
<evidence type="ECO:0000259" key="2">
    <source>
        <dbReference type="PROSITE" id="PS50146"/>
    </source>
</evidence>
<reference evidence="3 4" key="1">
    <citation type="journal article" date="2018" name="IMA Fungus">
        <title>IMA Genome-F 9: Draft genome sequence of Annulohypoxylon stygium, Aspergillus mulundensis, Berkeleyomyces basicola (syn. Thielaviopsis basicola), Ceratocystis smalleyi, two Cercospora beticola strains, Coleophoma cylindrospora, Fusarium fracticaudum, Phialophora cf. hyalina, and Morchella septimelata.</title>
        <authorList>
            <person name="Wingfield B.D."/>
            <person name="Bills G.F."/>
            <person name="Dong Y."/>
            <person name="Huang W."/>
            <person name="Nel W.J."/>
            <person name="Swalarsk-Parry B.S."/>
            <person name="Vaghefi N."/>
            <person name="Wilken P.M."/>
            <person name="An Z."/>
            <person name="de Beer Z.W."/>
            <person name="De Vos L."/>
            <person name="Chen L."/>
            <person name="Duong T.A."/>
            <person name="Gao Y."/>
            <person name="Hammerbacher A."/>
            <person name="Kikkert J.R."/>
            <person name="Li Y."/>
            <person name="Li H."/>
            <person name="Li K."/>
            <person name="Li Q."/>
            <person name="Liu X."/>
            <person name="Ma X."/>
            <person name="Naidoo K."/>
            <person name="Pethybridge S.J."/>
            <person name="Sun J."/>
            <person name="Steenkamp E.T."/>
            <person name="van der Nest M.A."/>
            <person name="van Wyk S."/>
            <person name="Wingfield M.J."/>
            <person name="Xiong C."/>
            <person name="Yue Q."/>
            <person name="Zhang X."/>
        </authorList>
    </citation>
    <scope>NUCLEOTIDE SEQUENCE [LARGE SCALE GENOMIC DNA]</scope>
    <source>
        <strain evidence="3 4">BP5796</strain>
    </source>
</reference>
<dbReference type="InterPro" id="IPR017438">
    <property type="entry name" value="ATP-NAD_kinase_N"/>
</dbReference>
<dbReference type="GO" id="GO:0001727">
    <property type="term" value="F:lipid kinase activity"/>
    <property type="evidence" value="ECO:0007669"/>
    <property type="project" value="TreeGrafter"/>
</dbReference>
<protein>
    <recommendedName>
        <fullName evidence="2">DAGKc domain-containing protein</fullName>
    </recommendedName>
</protein>
<dbReference type="PROSITE" id="PS50146">
    <property type="entry name" value="DAGK"/>
    <property type="match status" value="1"/>
</dbReference>
<dbReference type="InterPro" id="IPR001206">
    <property type="entry name" value="Diacylglycerol_kinase_cat_dom"/>
</dbReference>
<dbReference type="InterPro" id="IPR050187">
    <property type="entry name" value="Lipid_Phosphate_FormReg"/>
</dbReference>
<dbReference type="PANTHER" id="PTHR12358:SF108">
    <property type="entry name" value="DAGKC DOMAIN-CONTAINING PROTEIN"/>
    <property type="match status" value="1"/>
</dbReference>
<dbReference type="EMBL" id="PDLN01000018">
    <property type="protein sequence ID" value="RDW61618.1"/>
    <property type="molecule type" value="Genomic_DNA"/>
</dbReference>
<accession>A0A3D8QIS8</accession>
<organism evidence="3 4">
    <name type="scientific">Coleophoma crateriformis</name>
    <dbReference type="NCBI Taxonomy" id="565419"/>
    <lineage>
        <taxon>Eukaryota</taxon>
        <taxon>Fungi</taxon>
        <taxon>Dikarya</taxon>
        <taxon>Ascomycota</taxon>
        <taxon>Pezizomycotina</taxon>
        <taxon>Leotiomycetes</taxon>
        <taxon>Helotiales</taxon>
        <taxon>Dermateaceae</taxon>
        <taxon>Coleophoma</taxon>
    </lineage>
</organism>
<feature type="domain" description="DAGKc" evidence="2">
    <location>
        <begin position="122"/>
        <end position="275"/>
    </location>
</feature>
<evidence type="ECO:0000313" key="4">
    <source>
        <dbReference type="Proteomes" id="UP000256328"/>
    </source>
</evidence>
<proteinExistence type="predicted"/>
<dbReference type="GO" id="GO:0016020">
    <property type="term" value="C:membrane"/>
    <property type="evidence" value="ECO:0007669"/>
    <property type="project" value="TreeGrafter"/>
</dbReference>
<dbReference type="AlphaFoldDB" id="A0A3D8QIS8"/>
<evidence type="ECO:0000256" key="1">
    <source>
        <dbReference type="SAM" id="MobiDB-lite"/>
    </source>
</evidence>
<dbReference type="GO" id="GO:0005737">
    <property type="term" value="C:cytoplasm"/>
    <property type="evidence" value="ECO:0007669"/>
    <property type="project" value="TreeGrafter"/>
</dbReference>
<dbReference type="PANTHER" id="PTHR12358">
    <property type="entry name" value="SPHINGOSINE KINASE"/>
    <property type="match status" value="1"/>
</dbReference>
<dbReference type="GO" id="GO:0046512">
    <property type="term" value="P:sphingosine biosynthetic process"/>
    <property type="evidence" value="ECO:0007669"/>
    <property type="project" value="TreeGrafter"/>
</dbReference>
<gene>
    <name evidence="3" type="ORF">BP5796_11510</name>
</gene>
<name>A0A3D8QIS8_9HELO</name>
<dbReference type="OrthoDB" id="3853857at2759"/>
<feature type="region of interest" description="Disordered" evidence="1">
    <location>
        <begin position="1"/>
        <end position="28"/>
    </location>
</feature>
<dbReference type="Proteomes" id="UP000256328">
    <property type="component" value="Unassembled WGS sequence"/>
</dbReference>
<evidence type="ECO:0000313" key="3">
    <source>
        <dbReference type="EMBL" id="RDW61618.1"/>
    </source>
</evidence>
<sequence>MESSRPVASASPDTTYPASDSDSDSNATSVYDIAPTSLKYSDGELSWASADSSSHMLRLKDEEIAVVTAKAAGGYRVLYIPPPEKSVDKQPFELRSTSLTHLPGPFLDAHLFKTLPTWLDPADGKNIHVLVSTLSGTGLAPAFYDAILLPLLTAVGLSSSSYTTIKTESADSVKDFAKSTLLAGANAGQEQTVLMLSGDGGMVDTINGLLEDELRSSGYTKPVLAQLPLGTGNALFHSLHKSPNPSIASPYIQGLRTLLHGIPKSLPNFSAEFSSGTRVLSNEGQTASPIPKSTLYGAVVASYGLHATLVADSDTTEYRKHGRDRFGIAANNLLFPEGPEGKAFPHAYRAQVTLLRDQDEIKVPRKTHGYVLATLVSNLEKGFTISPDSEPLDSQLRVVHFGATSGLQAMEVMKAAYGNGSHIGMEWQGEDGVEEEGKTMKLGYDAVDGVKIEFQEPGEDWKWRRCCVDGLIVGVEEGGWMVVRKIPQGRECVDVVIDA</sequence>
<comment type="caution">
    <text evidence="3">The sequence shown here is derived from an EMBL/GenBank/DDBJ whole genome shotgun (WGS) entry which is preliminary data.</text>
</comment>
<dbReference type="Gene3D" id="3.40.50.10330">
    <property type="entry name" value="Probable inorganic polyphosphate/atp-NAD kinase, domain 1"/>
    <property type="match status" value="1"/>
</dbReference>
<dbReference type="SUPFAM" id="SSF111331">
    <property type="entry name" value="NAD kinase/diacylglycerol kinase-like"/>
    <property type="match status" value="1"/>
</dbReference>
<dbReference type="InterPro" id="IPR016064">
    <property type="entry name" value="NAD/diacylglycerol_kinase_sf"/>
</dbReference>
<dbReference type="Pfam" id="PF00781">
    <property type="entry name" value="DAGK_cat"/>
    <property type="match status" value="1"/>
</dbReference>